<organism evidence="1 2">
    <name type="scientific">Liparis tanakae</name>
    <name type="common">Tanaka's snailfish</name>
    <dbReference type="NCBI Taxonomy" id="230148"/>
    <lineage>
        <taxon>Eukaryota</taxon>
        <taxon>Metazoa</taxon>
        <taxon>Chordata</taxon>
        <taxon>Craniata</taxon>
        <taxon>Vertebrata</taxon>
        <taxon>Euteleostomi</taxon>
        <taxon>Actinopterygii</taxon>
        <taxon>Neopterygii</taxon>
        <taxon>Teleostei</taxon>
        <taxon>Neoteleostei</taxon>
        <taxon>Acanthomorphata</taxon>
        <taxon>Eupercaria</taxon>
        <taxon>Perciformes</taxon>
        <taxon>Cottioidei</taxon>
        <taxon>Cottales</taxon>
        <taxon>Liparidae</taxon>
        <taxon>Liparis</taxon>
    </lineage>
</organism>
<dbReference type="EMBL" id="SRLO01000630">
    <property type="protein sequence ID" value="TNN50130.1"/>
    <property type="molecule type" value="Genomic_DNA"/>
</dbReference>
<reference evidence="1 2" key="1">
    <citation type="submission" date="2019-03" db="EMBL/GenBank/DDBJ databases">
        <title>First draft genome of Liparis tanakae, snailfish: a comprehensive survey of snailfish specific genes.</title>
        <authorList>
            <person name="Kim W."/>
            <person name="Song I."/>
            <person name="Jeong J.-H."/>
            <person name="Kim D."/>
            <person name="Kim S."/>
            <person name="Ryu S."/>
            <person name="Song J.Y."/>
            <person name="Lee S.K."/>
        </authorList>
    </citation>
    <scope>NUCLEOTIDE SEQUENCE [LARGE SCALE GENOMIC DNA]</scope>
    <source>
        <tissue evidence="1">Muscle</tissue>
    </source>
</reference>
<gene>
    <name evidence="1" type="ORF">EYF80_039674</name>
</gene>
<dbReference type="Proteomes" id="UP000314294">
    <property type="component" value="Unassembled WGS sequence"/>
</dbReference>
<accession>A0A4Z2GA82</accession>
<name>A0A4Z2GA82_9TELE</name>
<keyword evidence="2" id="KW-1185">Reference proteome</keyword>
<dbReference type="AlphaFoldDB" id="A0A4Z2GA82"/>
<comment type="caution">
    <text evidence="1">The sequence shown here is derived from an EMBL/GenBank/DDBJ whole genome shotgun (WGS) entry which is preliminary data.</text>
</comment>
<protein>
    <submittedName>
        <fullName evidence="1">Uncharacterized protein</fullName>
    </submittedName>
</protein>
<proteinExistence type="predicted"/>
<evidence type="ECO:0000313" key="2">
    <source>
        <dbReference type="Proteomes" id="UP000314294"/>
    </source>
</evidence>
<sequence>MVVNSGGRCGCSGAGQLNTAPWCRDGGHFGKRGDKLRVMTSSSADHWALAEYSRKIRPATVQLKSPGKLTAWCQTEG</sequence>
<evidence type="ECO:0000313" key="1">
    <source>
        <dbReference type="EMBL" id="TNN50130.1"/>
    </source>
</evidence>